<keyword evidence="2" id="KW-1185">Reference proteome</keyword>
<comment type="caution">
    <text evidence="1">The sequence shown here is derived from an EMBL/GenBank/DDBJ whole genome shotgun (WGS) entry which is preliminary data.</text>
</comment>
<dbReference type="AlphaFoldDB" id="A0AAD5NBI2"/>
<evidence type="ECO:0000313" key="2">
    <source>
        <dbReference type="Proteomes" id="UP001196413"/>
    </source>
</evidence>
<sequence length="217" mass="25327">MEPLQEVTRNLLTAVAKLQDNASHMLPGKHEEVYRFGQAQVRKKISSIRIKVFGLEEKSCYEDERLRRSSHPCCGLSSHHLRRKSTTVMQLAQHRGTKMTEYDRETVMERHNEWRRDLAKGDLHGYPPAKNMQFVTYSCDLEVRPIRLPRLIRSIQPANPVEHISTMEWSYKLGSTQLVSYNDTYSLKPIHYKIQHDSIPSGCKWANDQGRMCICRM</sequence>
<dbReference type="Proteomes" id="UP001196413">
    <property type="component" value="Unassembled WGS sequence"/>
</dbReference>
<evidence type="ECO:0008006" key="3">
    <source>
        <dbReference type="Google" id="ProtNLM"/>
    </source>
</evidence>
<evidence type="ECO:0000313" key="1">
    <source>
        <dbReference type="EMBL" id="KAJ1364759.1"/>
    </source>
</evidence>
<protein>
    <recommendedName>
        <fullName evidence="3">SCP domain-containing protein</fullName>
    </recommendedName>
</protein>
<dbReference type="Gene3D" id="3.40.33.10">
    <property type="entry name" value="CAP"/>
    <property type="match status" value="1"/>
</dbReference>
<gene>
    <name evidence="1" type="ORF">KIN20_024915</name>
</gene>
<name>A0AAD5NBI2_PARTN</name>
<dbReference type="EMBL" id="JAHQIW010005057">
    <property type="protein sequence ID" value="KAJ1364759.1"/>
    <property type="molecule type" value="Genomic_DNA"/>
</dbReference>
<reference evidence="1" key="1">
    <citation type="submission" date="2021-06" db="EMBL/GenBank/DDBJ databases">
        <title>Parelaphostrongylus tenuis whole genome reference sequence.</title>
        <authorList>
            <person name="Garwood T.J."/>
            <person name="Larsen P.A."/>
            <person name="Fountain-Jones N.M."/>
            <person name="Garbe J.R."/>
            <person name="Macchietto M.G."/>
            <person name="Kania S.A."/>
            <person name="Gerhold R.W."/>
            <person name="Richards J.E."/>
            <person name="Wolf T.M."/>
        </authorList>
    </citation>
    <scope>NUCLEOTIDE SEQUENCE</scope>
    <source>
        <strain evidence="1">MNPRO001-30</strain>
        <tissue evidence="1">Meninges</tissue>
    </source>
</reference>
<dbReference type="InterPro" id="IPR035940">
    <property type="entry name" value="CAP_sf"/>
</dbReference>
<proteinExistence type="predicted"/>
<dbReference type="SUPFAM" id="SSF55797">
    <property type="entry name" value="PR-1-like"/>
    <property type="match status" value="1"/>
</dbReference>
<organism evidence="1 2">
    <name type="scientific">Parelaphostrongylus tenuis</name>
    <name type="common">Meningeal worm</name>
    <dbReference type="NCBI Taxonomy" id="148309"/>
    <lineage>
        <taxon>Eukaryota</taxon>
        <taxon>Metazoa</taxon>
        <taxon>Ecdysozoa</taxon>
        <taxon>Nematoda</taxon>
        <taxon>Chromadorea</taxon>
        <taxon>Rhabditida</taxon>
        <taxon>Rhabditina</taxon>
        <taxon>Rhabditomorpha</taxon>
        <taxon>Strongyloidea</taxon>
        <taxon>Metastrongylidae</taxon>
        <taxon>Parelaphostrongylus</taxon>
    </lineage>
</organism>
<accession>A0AAD5NBI2</accession>